<evidence type="ECO:0000256" key="10">
    <source>
        <dbReference type="ARBA" id="ARBA00023180"/>
    </source>
</evidence>
<evidence type="ECO:0000256" key="1">
    <source>
        <dbReference type="ARBA" id="ARBA00004323"/>
    </source>
</evidence>
<organism evidence="15">
    <name type="scientific">Ziziphus jujuba</name>
    <name type="common">Chinese jujube</name>
    <name type="synonym">Ziziphus sativa</name>
    <dbReference type="NCBI Taxonomy" id="326968"/>
    <lineage>
        <taxon>Eukaryota</taxon>
        <taxon>Viridiplantae</taxon>
        <taxon>Streptophyta</taxon>
        <taxon>Embryophyta</taxon>
        <taxon>Tracheophyta</taxon>
        <taxon>Spermatophyta</taxon>
        <taxon>Magnoliopsida</taxon>
        <taxon>eudicotyledons</taxon>
        <taxon>Gunneridae</taxon>
        <taxon>Pentapetalae</taxon>
        <taxon>rosids</taxon>
        <taxon>fabids</taxon>
        <taxon>Rosales</taxon>
        <taxon>Rhamnaceae</taxon>
        <taxon>Paliureae</taxon>
        <taxon>Ziziphus</taxon>
    </lineage>
</organism>
<dbReference type="Pfam" id="PF03360">
    <property type="entry name" value="Glyco_transf_43"/>
    <property type="match status" value="1"/>
</dbReference>
<dbReference type="KEGG" id="zju:107433092"/>
<dbReference type="InterPro" id="IPR029044">
    <property type="entry name" value="Nucleotide-diphossugar_trans"/>
</dbReference>
<dbReference type="RefSeq" id="XP_015899827.2">
    <property type="nucleotide sequence ID" value="XM_016044341.4"/>
</dbReference>
<evidence type="ECO:0000256" key="11">
    <source>
        <dbReference type="ARBA" id="ARBA00023316"/>
    </source>
</evidence>
<dbReference type="GO" id="GO:0071555">
    <property type="term" value="P:cell wall organization"/>
    <property type="evidence" value="ECO:0007669"/>
    <property type="project" value="UniProtKB-KW"/>
</dbReference>
<evidence type="ECO:0000256" key="6">
    <source>
        <dbReference type="ARBA" id="ARBA00022968"/>
    </source>
</evidence>
<dbReference type="GO" id="GO:0042285">
    <property type="term" value="F:xylosyltransferase activity"/>
    <property type="evidence" value="ECO:0007669"/>
    <property type="project" value="TreeGrafter"/>
</dbReference>
<feature type="site" description="Interaction with galactose moiety of substrate glycoprotein" evidence="12">
    <location>
        <position position="248"/>
    </location>
</feature>
<evidence type="ECO:0000256" key="14">
    <source>
        <dbReference type="SAM" id="MobiDB-lite"/>
    </source>
</evidence>
<dbReference type="Gene3D" id="3.90.550.10">
    <property type="entry name" value="Spore Coat Polysaccharide Biosynthesis Protein SpsA, Chain A"/>
    <property type="match status" value="1"/>
</dbReference>
<evidence type="ECO:0000256" key="13">
    <source>
        <dbReference type="RuleBase" id="RU363127"/>
    </source>
</evidence>
<keyword evidence="4 13" id="KW-0808">Transferase</keyword>
<feature type="region of interest" description="Disordered" evidence="14">
    <location>
        <begin position="85"/>
        <end position="107"/>
    </location>
</feature>
<dbReference type="PANTHER" id="PTHR10896:SF59">
    <property type="entry name" value="BETA-1,4-XYLOSYLTRANSFERASE IRX9"/>
    <property type="match status" value="1"/>
</dbReference>
<evidence type="ECO:0000256" key="4">
    <source>
        <dbReference type="ARBA" id="ARBA00022679"/>
    </source>
</evidence>
<name>A0A6P4BL54_ZIZJJ</name>
<dbReference type="GO" id="GO:0015018">
    <property type="term" value="F:galactosylgalactosylxylosylprotein 3-beta-glucuronosyltransferase activity"/>
    <property type="evidence" value="ECO:0007669"/>
    <property type="project" value="InterPro"/>
</dbReference>
<comment type="subcellular location">
    <subcellularLocation>
        <location evidence="1 13">Golgi apparatus membrane</location>
        <topology evidence="1 13">Single-pass type II membrane protein</topology>
    </subcellularLocation>
</comment>
<dbReference type="RefSeq" id="XP_015899828.2">
    <property type="nucleotide sequence ID" value="XM_016044342.4"/>
</dbReference>
<dbReference type="GO" id="GO:0009834">
    <property type="term" value="P:plant-type secondary cell wall biogenesis"/>
    <property type="evidence" value="ECO:0007669"/>
    <property type="project" value="TreeGrafter"/>
</dbReference>
<gene>
    <name evidence="15" type="primary">LOC107433092</name>
</gene>
<keyword evidence="11 13" id="KW-0961">Cell wall biogenesis/degradation</keyword>
<sequence>MGSTERTKKRVQLWKKAIVHFSLCFVMGFFTGFAPTGKDSIFSSNIHVTNSSKNSDYRFSPQPVEMVQQKTSVVNRSLIADAPLLAEEKEEDHSQRQRNEEGKQRQPKLKQRKLIIIVTPTSTKDKFEGVLLRRLANTIRLVPPPLLWIVVEGQSDSNQVSEVLRKTGIMYRHLVFKENFTDSAAEMDHQRNVALKHIEHHKLSGIVHFAGLSNIYDLGFFDELRQIEVFGTWPMALLAANKKKVIIEGPVCDSSQVIGWHLRKMNNNETDSKPPIDISSFGFNSSILWDPERWGRTSSVQSTSQNSIKFVKQVVFEDETEIKGIPPEDCSKIMLWRLHTKDLEK</sequence>
<evidence type="ECO:0000256" key="3">
    <source>
        <dbReference type="ARBA" id="ARBA00022676"/>
    </source>
</evidence>
<feature type="transmembrane region" description="Helical" evidence="13">
    <location>
        <begin position="17"/>
        <end position="35"/>
    </location>
</feature>
<keyword evidence="9 13" id="KW-0472">Membrane</keyword>
<evidence type="ECO:0000256" key="9">
    <source>
        <dbReference type="ARBA" id="ARBA00023136"/>
    </source>
</evidence>
<dbReference type="SUPFAM" id="SSF53448">
    <property type="entry name" value="Nucleotide-diphospho-sugar transferases"/>
    <property type="match status" value="1"/>
</dbReference>
<feature type="compositionally biased region" description="Basic and acidic residues" evidence="14">
    <location>
        <begin position="91"/>
        <end position="104"/>
    </location>
</feature>
<dbReference type="RefSeq" id="XP_015899827.1">
    <property type="nucleotide sequence ID" value="XM_016044341.2"/>
</dbReference>
<evidence type="ECO:0000256" key="5">
    <source>
        <dbReference type="ARBA" id="ARBA00022692"/>
    </source>
</evidence>
<keyword evidence="3" id="KW-0328">Glycosyltransferase</keyword>
<proteinExistence type="inferred from homology"/>
<accession>A0A6P4BL54</accession>
<evidence type="ECO:0000313" key="15">
    <source>
        <dbReference type="RefSeq" id="XP_015899827.1"/>
    </source>
</evidence>
<comment type="similarity">
    <text evidence="2 13">Belongs to the glycosyltransferase 43 family.</text>
</comment>
<dbReference type="EC" id="2.4.-.-" evidence="13"/>
<evidence type="ECO:0000256" key="2">
    <source>
        <dbReference type="ARBA" id="ARBA00007706"/>
    </source>
</evidence>
<keyword evidence="8 13" id="KW-0333">Golgi apparatus</keyword>
<reference evidence="15" key="1">
    <citation type="submission" date="2022-04" db="UniProtKB">
        <authorList>
            <consortium name="RefSeq"/>
        </authorList>
    </citation>
    <scope>IDENTIFICATION</scope>
    <source>
        <tissue evidence="15">In vitro plantlets</tissue>
    </source>
</reference>
<keyword evidence="10" id="KW-0325">Glycoprotein</keyword>
<dbReference type="GO" id="GO:0000139">
    <property type="term" value="C:Golgi membrane"/>
    <property type="evidence" value="ECO:0007669"/>
    <property type="project" value="UniProtKB-SubCell"/>
</dbReference>
<dbReference type="PANTHER" id="PTHR10896">
    <property type="entry name" value="GALACTOSYLGALACTOSYLXYLOSYLPROTEIN 3-BETA-GLUCURONOSYLTRANSFERASE BETA-1,3-GLUCURONYLTRANSFERASE"/>
    <property type="match status" value="1"/>
</dbReference>
<comment type="function">
    <text evidence="13">Involved in the synthesis of glucuronoxylan hemicellulose in secondary cell walls.</text>
</comment>
<keyword evidence="5 13" id="KW-0812">Transmembrane</keyword>
<protein>
    <recommendedName>
        <fullName evidence="13">Glycosyltransferases</fullName>
        <ecNumber evidence="13">2.4.-.-</ecNumber>
    </recommendedName>
</protein>
<evidence type="ECO:0000256" key="12">
    <source>
        <dbReference type="PIRSR" id="PIRSR605027-4"/>
    </source>
</evidence>
<dbReference type="GO" id="GO:0010417">
    <property type="term" value="P:glucuronoxylan biosynthetic process"/>
    <property type="evidence" value="ECO:0007669"/>
    <property type="project" value="TreeGrafter"/>
</dbReference>
<keyword evidence="7 13" id="KW-1133">Transmembrane helix</keyword>
<evidence type="ECO:0000256" key="8">
    <source>
        <dbReference type="ARBA" id="ARBA00023034"/>
    </source>
</evidence>
<dbReference type="InterPro" id="IPR005027">
    <property type="entry name" value="Glyco_trans_43"/>
</dbReference>
<evidence type="ECO:0000256" key="7">
    <source>
        <dbReference type="ARBA" id="ARBA00022989"/>
    </source>
</evidence>
<dbReference type="GeneID" id="107433092"/>
<keyword evidence="6 13" id="KW-0735">Signal-anchor</keyword>
<dbReference type="CDD" id="cd00218">
    <property type="entry name" value="GlcAT-I"/>
    <property type="match status" value="1"/>
</dbReference>
<dbReference type="AlphaFoldDB" id="A0A6P4BL54"/>
<dbReference type="FunFam" id="3.90.550.10:FF:000084">
    <property type="entry name" value="Glycosyltransferases"/>
    <property type="match status" value="1"/>
</dbReference>